<proteinExistence type="predicted"/>
<evidence type="ECO:0000256" key="1">
    <source>
        <dbReference type="SAM" id="Phobius"/>
    </source>
</evidence>
<keyword evidence="1" id="KW-0812">Transmembrane</keyword>
<protein>
    <recommendedName>
        <fullName evidence="2">7TM GPCR serpentine receptor class x (Srx) domain-containing protein</fullName>
    </recommendedName>
</protein>
<name>A0A498SHL8_ACAVI</name>
<keyword evidence="4" id="KW-1185">Reference proteome</keyword>
<feature type="transmembrane region" description="Helical" evidence="1">
    <location>
        <begin position="137"/>
        <end position="155"/>
    </location>
</feature>
<feature type="domain" description="7TM GPCR serpentine receptor class x (Srx)" evidence="2">
    <location>
        <begin position="1"/>
        <end position="144"/>
    </location>
</feature>
<dbReference type="Proteomes" id="UP000276991">
    <property type="component" value="Unassembled WGS sequence"/>
</dbReference>
<dbReference type="EMBL" id="UPTC01001175">
    <property type="protein sequence ID" value="VBB31292.1"/>
    <property type="molecule type" value="Genomic_DNA"/>
</dbReference>
<accession>A0A498SHL8</accession>
<keyword evidence="1" id="KW-1133">Transmembrane helix</keyword>
<dbReference type="InterPro" id="IPR019430">
    <property type="entry name" value="7TM_GPCR_serpentine_rcpt_Srx"/>
</dbReference>
<gene>
    <name evidence="3" type="ORF">NAV_LOCUS6083</name>
</gene>
<organism evidence="3 4">
    <name type="scientific">Acanthocheilonema viteae</name>
    <name type="common">Filarial nematode worm</name>
    <name type="synonym">Dipetalonema viteae</name>
    <dbReference type="NCBI Taxonomy" id="6277"/>
    <lineage>
        <taxon>Eukaryota</taxon>
        <taxon>Metazoa</taxon>
        <taxon>Ecdysozoa</taxon>
        <taxon>Nematoda</taxon>
        <taxon>Chromadorea</taxon>
        <taxon>Rhabditida</taxon>
        <taxon>Spirurina</taxon>
        <taxon>Spiruromorpha</taxon>
        <taxon>Filarioidea</taxon>
        <taxon>Onchocercidae</taxon>
        <taxon>Acanthocheilonema</taxon>
    </lineage>
</organism>
<sequence length="168" mass="19462">MNRLALLYFGARAEFFFNPRMTSVLLFFTISIPSVFSLIWLTPYATYGFDAKMLMWTYDSFDFMPSCDRIITLLTSTFSTICYVLLLILVLKKSSSPGNKVHGGTRRRDTLLTVQVMINGGYTVLVSIYFMFLRPYYVPYTIIYNAVDILLCVFWNGKSPIMHLVFNR</sequence>
<feature type="transmembrane region" description="Helical" evidence="1">
    <location>
        <begin position="111"/>
        <end position="131"/>
    </location>
</feature>
<evidence type="ECO:0000313" key="3">
    <source>
        <dbReference type="EMBL" id="VBB31292.1"/>
    </source>
</evidence>
<keyword evidence="1" id="KW-0472">Membrane</keyword>
<evidence type="ECO:0000259" key="2">
    <source>
        <dbReference type="Pfam" id="PF10328"/>
    </source>
</evidence>
<dbReference type="OrthoDB" id="5849812at2759"/>
<feature type="transmembrane region" description="Helical" evidence="1">
    <location>
        <begin position="21"/>
        <end position="41"/>
    </location>
</feature>
<feature type="transmembrane region" description="Helical" evidence="1">
    <location>
        <begin position="70"/>
        <end position="91"/>
    </location>
</feature>
<reference evidence="3 4" key="1">
    <citation type="submission" date="2018-08" db="EMBL/GenBank/DDBJ databases">
        <authorList>
            <person name="Laetsch R D."/>
            <person name="Stevens L."/>
            <person name="Kumar S."/>
            <person name="Blaxter L. M."/>
        </authorList>
    </citation>
    <scope>NUCLEOTIDE SEQUENCE [LARGE SCALE GENOMIC DNA]</scope>
</reference>
<evidence type="ECO:0000313" key="4">
    <source>
        <dbReference type="Proteomes" id="UP000276991"/>
    </source>
</evidence>
<dbReference type="AlphaFoldDB" id="A0A498SHL8"/>
<dbReference type="Pfam" id="PF10328">
    <property type="entry name" value="7TM_GPCR_Srx"/>
    <property type="match status" value="1"/>
</dbReference>